<dbReference type="InterPro" id="IPR051542">
    <property type="entry name" value="Hydrogenase_cytochrome"/>
</dbReference>
<keyword evidence="4 6" id="KW-1133">Transmembrane helix</keyword>
<feature type="transmembrane region" description="Helical" evidence="6">
    <location>
        <begin position="197"/>
        <end position="222"/>
    </location>
</feature>
<dbReference type="InterPro" id="IPR011577">
    <property type="entry name" value="Cyt_b561_bac/Ni-Hgenase"/>
</dbReference>
<evidence type="ECO:0000256" key="4">
    <source>
        <dbReference type="ARBA" id="ARBA00022989"/>
    </source>
</evidence>
<dbReference type="RefSeq" id="WP_129831959.1">
    <property type="nucleotide sequence ID" value="NZ_CP035704.1"/>
</dbReference>
<dbReference type="PANTHER" id="PTHR30485:SF2">
    <property type="entry name" value="BLL0597 PROTEIN"/>
    <property type="match status" value="1"/>
</dbReference>
<evidence type="ECO:0000256" key="1">
    <source>
        <dbReference type="ARBA" id="ARBA00004651"/>
    </source>
</evidence>
<accession>A0A411HGT5</accession>
<gene>
    <name evidence="8" type="ORF">ELE36_04545</name>
</gene>
<dbReference type="Proteomes" id="UP000291562">
    <property type="component" value="Chromosome"/>
</dbReference>
<dbReference type="GO" id="GO:0005886">
    <property type="term" value="C:plasma membrane"/>
    <property type="evidence" value="ECO:0007669"/>
    <property type="project" value="UniProtKB-SubCell"/>
</dbReference>
<dbReference type="Gene3D" id="1.20.950.20">
    <property type="entry name" value="Transmembrane di-heme cytochromes, Chain C"/>
    <property type="match status" value="1"/>
</dbReference>
<evidence type="ECO:0000313" key="8">
    <source>
        <dbReference type="EMBL" id="QBB69699.1"/>
    </source>
</evidence>
<feature type="transmembrane region" description="Helical" evidence="6">
    <location>
        <begin position="157"/>
        <end position="176"/>
    </location>
</feature>
<evidence type="ECO:0000259" key="7">
    <source>
        <dbReference type="Pfam" id="PF01292"/>
    </source>
</evidence>
<evidence type="ECO:0000313" key="9">
    <source>
        <dbReference type="Proteomes" id="UP000291562"/>
    </source>
</evidence>
<dbReference type="InterPro" id="IPR016174">
    <property type="entry name" value="Di-haem_cyt_TM"/>
</dbReference>
<dbReference type="AlphaFoldDB" id="A0A411HGT5"/>
<evidence type="ECO:0000256" key="3">
    <source>
        <dbReference type="ARBA" id="ARBA00022692"/>
    </source>
</evidence>
<dbReference type="GO" id="GO:0020037">
    <property type="term" value="F:heme binding"/>
    <property type="evidence" value="ECO:0007669"/>
    <property type="project" value="TreeGrafter"/>
</dbReference>
<feature type="domain" description="Cytochrome b561 bacterial/Ni-hydrogenase" evidence="7">
    <location>
        <begin position="13"/>
        <end position="187"/>
    </location>
</feature>
<feature type="transmembrane region" description="Helical" evidence="6">
    <location>
        <begin position="44"/>
        <end position="65"/>
    </location>
</feature>
<sequence>MINETPATHSKIWDLPTRIFHWLLVVLIVLQYLSGEFELLSMQWHFWLGYTTLALIVFRVLWGFFGSQSARFSSFVRGPIAAARYAASLFSKNPQRSVGHNPLGGWSVLLMLLCVLAQAVTGLFSSDDVSEAGPLVEHVSAATVRWMTHLHHLNQNILLLLIAVHIVAVLLHWLLGRENLIAAMLSGRKKLPAAVRLRFVGNSIALLLFAISAAAVIALVLWGNRTGG</sequence>
<evidence type="ECO:0000256" key="5">
    <source>
        <dbReference type="ARBA" id="ARBA00023136"/>
    </source>
</evidence>
<proteinExistence type="predicted"/>
<comment type="subcellular location">
    <subcellularLocation>
        <location evidence="1">Cell membrane</location>
        <topology evidence="1">Multi-pass membrane protein</topology>
    </subcellularLocation>
</comment>
<feature type="transmembrane region" description="Helical" evidence="6">
    <location>
        <begin position="12"/>
        <end position="32"/>
    </location>
</feature>
<organism evidence="8 9">
    <name type="scientific">Pseudolysobacter antarcticus</name>
    <dbReference type="NCBI Taxonomy" id="2511995"/>
    <lineage>
        <taxon>Bacteria</taxon>
        <taxon>Pseudomonadati</taxon>
        <taxon>Pseudomonadota</taxon>
        <taxon>Gammaproteobacteria</taxon>
        <taxon>Lysobacterales</taxon>
        <taxon>Rhodanobacteraceae</taxon>
        <taxon>Pseudolysobacter</taxon>
    </lineage>
</organism>
<keyword evidence="9" id="KW-1185">Reference proteome</keyword>
<evidence type="ECO:0000256" key="2">
    <source>
        <dbReference type="ARBA" id="ARBA00022475"/>
    </source>
</evidence>
<dbReference type="PANTHER" id="PTHR30485">
    <property type="entry name" value="NI/FE-HYDROGENASE 1 B-TYPE CYTOCHROME SUBUNIT"/>
    <property type="match status" value="1"/>
</dbReference>
<dbReference type="GO" id="GO:0009055">
    <property type="term" value="F:electron transfer activity"/>
    <property type="evidence" value="ECO:0007669"/>
    <property type="project" value="InterPro"/>
</dbReference>
<keyword evidence="5 6" id="KW-0472">Membrane</keyword>
<dbReference type="EMBL" id="CP035704">
    <property type="protein sequence ID" value="QBB69699.1"/>
    <property type="molecule type" value="Genomic_DNA"/>
</dbReference>
<protein>
    <recommendedName>
        <fullName evidence="7">Cytochrome b561 bacterial/Ni-hydrogenase domain-containing protein</fullName>
    </recommendedName>
</protein>
<name>A0A411HGT5_9GAMM</name>
<reference evidence="8 9" key="1">
    <citation type="submission" date="2019-01" db="EMBL/GenBank/DDBJ databases">
        <title>Pseudolysobacter antarctica gen. nov., sp. nov., isolated from Fildes Peninsula, Antarctica.</title>
        <authorList>
            <person name="Wei Z."/>
            <person name="Peng F."/>
        </authorList>
    </citation>
    <scope>NUCLEOTIDE SEQUENCE [LARGE SCALE GENOMIC DNA]</scope>
    <source>
        <strain evidence="8 9">AQ6-296</strain>
    </source>
</reference>
<dbReference type="OrthoDB" id="196472at2"/>
<dbReference type="GO" id="GO:0022904">
    <property type="term" value="P:respiratory electron transport chain"/>
    <property type="evidence" value="ECO:0007669"/>
    <property type="project" value="InterPro"/>
</dbReference>
<dbReference type="Pfam" id="PF01292">
    <property type="entry name" value="Ni_hydr_CYTB"/>
    <property type="match status" value="1"/>
</dbReference>
<keyword evidence="3 6" id="KW-0812">Transmembrane</keyword>
<feature type="transmembrane region" description="Helical" evidence="6">
    <location>
        <begin position="103"/>
        <end position="124"/>
    </location>
</feature>
<dbReference type="SUPFAM" id="SSF81342">
    <property type="entry name" value="Transmembrane di-heme cytochromes"/>
    <property type="match status" value="1"/>
</dbReference>
<keyword evidence="2" id="KW-1003">Cell membrane</keyword>
<dbReference type="KEGG" id="xbc:ELE36_04545"/>
<evidence type="ECO:0000256" key="6">
    <source>
        <dbReference type="SAM" id="Phobius"/>
    </source>
</evidence>